<protein>
    <submittedName>
        <fullName evidence="2">Uncharacterized protein</fullName>
    </submittedName>
</protein>
<proteinExistence type="predicted"/>
<dbReference type="EMBL" id="JALLAZ020001579">
    <property type="protein sequence ID" value="KAL3772360.1"/>
    <property type="molecule type" value="Genomic_DNA"/>
</dbReference>
<organism evidence="2 3">
    <name type="scientific">Stephanodiscus triporus</name>
    <dbReference type="NCBI Taxonomy" id="2934178"/>
    <lineage>
        <taxon>Eukaryota</taxon>
        <taxon>Sar</taxon>
        <taxon>Stramenopiles</taxon>
        <taxon>Ochrophyta</taxon>
        <taxon>Bacillariophyta</taxon>
        <taxon>Coscinodiscophyceae</taxon>
        <taxon>Thalassiosirophycidae</taxon>
        <taxon>Stephanodiscales</taxon>
        <taxon>Stephanodiscaceae</taxon>
        <taxon>Stephanodiscus</taxon>
    </lineage>
</organism>
<name>A0ABD3N8K9_9STRA</name>
<comment type="caution">
    <text evidence="2">The sequence shown here is derived from an EMBL/GenBank/DDBJ whole genome shotgun (WGS) entry which is preliminary data.</text>
</comment>
<evidence type="ECO:0000313" key="2">
    <source>
        <dbReference type="EMBL" id="KAL3772360.1"/>
    </source>
</evidence>
<gene>
    <name evidence="2" type="ORF">ACHAW5_010362</name>
</gene>
<dbReference type="Proteomes" id="UP001530315">
    <property type="component" value="Unassembled WGS sequence"/>
</dbReference>
<evidence type="ECO:0000256" key="1">
    <source>
        <dbReference type="SAM" id="MobiDB-lite"/>
    </source>
</evidence>
<sequence>MMGIDTKTTTTTVARRGYNFASSEYVSCFEGVPSADKDKLRTDAITYLDAFDIRSWYDRPVCSILNGERLLAPPSYLRITKDALDRPNGHQYHATPDQVDSLLDHVLNYRSTYADLRPEVRRIERKFLDEYAGLLIGNQCLDYSKQDGVTELEECIMANSAERKMNDLLFDDERTLRSLELGVPCAVLCRSHTTQHPYRWTELLVDLMVEEGIDAGMVTYLSCQLEDIIHITSRCAGRAGTLYTTCSRDLAKSIMSTYPDTISSTGGPNTLLTTEWTATVRDAIRTSASIESAGQCTALRHLVVPECVHLSDVESMFDDVEHVTSPVDALRRGTCDGVFDGHGGTSSPPPPPATASLVDGGGGGEEEGGGYAKHGRKDAYYRVGPALPSLENDEMNEYWRKVVVDVTNFLPADASTAATAAVGEGRLGAAVVDLSRWLNRHQPISLAVNARRAQVLELGRSLFEKTSLVVTTIGSTDAPDAPPAMTCQARPQDAECFGEFPPRKRMGEYTQFPVIIPSSTPSYGARYRDEYLRSRTLEDLDGTSCPVHAREWLSDIVDVTTRGYCVELVRYLCDATEENPKGGFGTGRTVLWGLQRPPILEGLRTLLRCGPSVSFDDLSSIFLLFYSTNARSQVELSVDGSNKDLLDKLMRHDLDSHVFKVVVEGDETLEHRLNEEQDDFYNIVRVHSSGKPFKMLGQFVSLYLPLGHIKSTRKNDEEFVKYFGQSEKWLKMA</sequence>
<feature type="region of interest" description="Disordered" evidence="1">
    <location>
        <begin position="340"/>
        <end position="372"/>
    </location>
</feature>
<accession>A0ABD3N8K9</accession>
<dbReference type="AlphaFoldDB" id="A0ABD3N8K9"/>
<evidence type="ECO:0000313" key="3">
    <source>
        <dbReference type="Proteomes" id="UP001530315"/>
    </source>
</evidence>
<keyword evidence="3" id="KW-1185">Reference proteome</keyword>
<reference evidence="2 3" key="1">
    <citation type="submission" date="2024-10" db="EMBL/GenBank/DDBJ databases">
        <title>Updated reference genomes for cyclostephanoid diatoms.</title>
        <authorList>
            <person name="Roberts W.R."/>
            <person name="Alverson A.J."/>
        </authorList>
    </citation>
    <scope>NUCLEOTIDE SEQUENCE [LARGE SCALE GENOMIC DNA]</scope>
    <source>
        <strain evidence="2 3">AJA276-08</strain>
    </source>
</reference>